<comment type="caution">
    <text evidence="1">The sequence shown here is derived from an EMBL/GenBank/DDBJ whole genome shotgun (WGS) entry which is preliminary data.</text>
</comment>
<proteinExistence type="predicted"/>
<protein>
    <submittedName>
        <fullName evidence="1">Uncharacterized protein</fullName>
    </submittedName>
</protein>
<dbReference type="Proteomes" id="UP001194468">
    <property type="component" value="Unassembled WGS sequence"/>
</dbReference>
<organism evidence="1 2">
    <name type="scientific">Boletus edulis BED1</name>
    <dbReference type="NCBI Taxonomy" id="1328754"/>
    <lineage>
        <taxon>Eukaryota</taxon>
        <taxon>Fungi</taxon>
        <taxon>Dikarya</taxon>
        <taxon>Basidiomycota</taxon>
        <taxon>Agaricomycotina</taxon>
        <taxon>Agaricomycetes</taxon>
        <taxon>Agaricomycetidae</taxon>
        <taxon>Boletales</taxon>
        <taxon>Boletineae</taxon>
        <taxon>Boletaceae</taxon>
        <taxon>Boletoideae</taxon>
        <taxon>Boletus</taxon>
    </lineage>
</organism>
<dbReference type="AlphaFoldDB" id="A0AAD4BUB5"/>
<reference evidence="1" key="2">
    <citation type="journal article" date="2020" name="Nat. Commun.">
        <title>Large-scale genome sequencing of mycorrhizal fungi provides insights into the early evolution of symbiotic traits.</title>
        <authorList>
            <person name="Miyauchi S."/>
            <person name="Kiss E."/>
            <person name="Kuo A."/>
            <person name="Drula E."/>
            <person name="Kohler A."/>
            <person name="Sanchez-Garcia M."/>
            <person name="Morin E."/>
            <person name="Andreopoulos B."/>
            <person name="Barry K.W."/>
            <person name="Bonito G."/>
            <person name="Buee M."/>
            <person name="Carver A."/>
            <person name="Chen C."/>
            <person name="Cichocki N."/>
            <person name="Clum A."/>
            <person name="Culley D."/>
            <person name="Crous P.W."/>
            <person name="Fauchery L."/>
            <person name="Girlanda M."/>
            <person name="Hayes R.D."/>
            <person name="Keri Z."/>
            <person name="LaButti K."/>
            <person name="Lipzen A."/>
            <person name="Lombard V."/>
            <person name="Magnuson J."/>
            <person name="Maillard F."/>
            <person name="Murat C."/>
            <person name="Nolan M."/>
            <person name="Ohm R.A."/>
            <person name="Pangilinan J."/>
            <person name="Pereira M.F."/>
            <person name="Perotto S."/>
            <person name="Peter M."/>
            <person name="Pfister S."/>
            <person name="Riley R."/>
            <person name="Sitrit Y."/>
            <person name="Stielow J.B."/>
            <person name="Szollosi G."/>
            <person name="Zifcakova L."/>
            <person name="Stursova M."/>
            <person name="Spatafora J.W."/>
            <person name="Tedersoo L."/>
            <person name="Vaario L.M."/>
            <person name="Yamada A."/>
            <person name="Yan M."/>
            <person name="Wang P."/>
            <person name="Xu J."/>
            <person name="Bruns T."/>
            <person name="Baldrian P."/>
            <person name="Vilgalys R."/>
            <person name="Dunand C."/>
            <person name="Henrissat B."/>
            <person name="Grigoriev I.V."/>
            <person name="Hibbett D."/>
            <person name="Nagy L.G."/>
            <person name="Martin F.M."/>
        </authorList>
    </citation>
    <scope>NUCLEOTIDE SEQUENCE</scope>
    <source>
        <strain evidence="1">BED1</strain>
    </source>
</reference>
<evidence type="ECO:0000313" key="1">
    <source>
        <dbReference type="EMBL" id="KAF8439891.1"/>
    </source>
</evidence>
<evidence type="ECO:0000313" key="2">
    <source>
        <dbReference type="Proteomes" id="UP001194468"/>
    </source>
</evidence>
<accession>A0AAD4BUB5</accession>
<dbReference type="EMBL" id="WHUW01000013">
    <property type="protein sequence ID" value="KAF8439891.1"/>
    <property type="molecule type" value="Genomic_DNA"/>
</dbReference>
<sequence>MTQAAPKRQTERHVTSNRVRAHPLDACLGRLTSSLPRFVPLPSFLPPRPVPVPVPPPAPPDPLPPAPFLLPAPEEDAAWDAWLESAF</sequence>
<keyword evidence="2" id="KW-1185">Reference proteome</keyword>
<reference evidence="1" key="1">
    <citation type="submission" date="2019-10" db="EMBL/GenBank/DDBJ databases">
        <authorList>
            <consortium name="DOE Joint Genome Institute"/>
            <person name="Kuo A."/>
            <person name="Miyauchi S."/>
            <person name="Kiss E."/>
            <person name="Drula E."/>
            <person name="Kohler A."/>
            <person name="Sanchez-Garcia M."/>
            <person name="Andreopoulos B."/>
            <person name="Barry K.W."/>
            <person name="Bonito G."/>
            <person name="Buee M."/>
            <person name="Carver A."/>
            <person name="Chen C."/>
            <person name="Cichocki N."/>
            <person name="Clum A."/>
            <person name="Culley D."/>
            <person name="Crous P.W."/>
            <person name="Fauchery L."/>
            <person name="Girlanda M."/>
            <person name="Hayes R."/>
            <person name="Keri Z."/>
            <person name="LaButti K."/>
            <person name="Lipzen A."/>
            <person name="Lombard V."/>
            <person name="Magnuson J."/>
            <person name="Maillard F."/>
            <person name="Morin E."/>
            <person name="Murat C."/>
            <person name="Nolan M."/>
            <person name="Ohm R."/>
            <person name="Pangilinan J."/>
            <person name="Pereira M."/>
            <person name="Perotto S."/>
            <person name="Peter M."/>
            <person name="Riley R."/>
            <person name="Sitrit Y."/>
            <person name="Stielow B."/>
            <person name="Szollosi G."/>
            <person name="Zifcakova L."/>
            <person name="Stursova M."/>
            <person name="Spatafora J.W."/>
            <person name="Tedersoo L."/>
            <person name="Vaario L.-M."/>
            <person name="Yamada A."/>
            <person name="Yan M."/>
            <person name="Wang P."/>
            <person name="Xu J."/>
            <person name="Bruns T."/>
            <person name="Baldrian P."/>
            <person name="Vilgalys R."/>
            <person name="Henrissat B."/>
            <person name="Grigoriev I.V."/>
            <person name="Hibbett D."/>
            <person name="Nagy L.G."/>
            <person name="Martin F.M."/>
        </authorList>
    </citation>
    <scope>NUCLEOTIDE SEQUENCE</scope>
    <source>
        <strain evidence="1">BED1</strain>
    </source>
</reference>
<name>A0AAD4BUB5_BOLED</name>
<gene>
    <name evidence="1" type="ORF">L210DRAFT_944906</name>
</gene>